<protein>
    <recommendedName>
        <fullName evidence="4">Leucine-rich repeat flightless-interacting protein 2</fullName>
    </recommendedName>
</protein>
<name>A0AA40I644_CNENI</name>
<feature type="compositionally biased region" description="Basic and acidic residues" evidence="5">
    <location>
        <begin position="179"/>
        <end position="191"/>
    </location>
</feature>
<keyword evidence="3" id="KW-0175">Coiled coil</keyword>
<feature type="compositionally biased region" description="Polar residues" evidence="5">
    <location>
        <begin position="47"/>
        <end position="59"/>
    </location>
</feature>
<dbReference type="EMBL" id="JAULJE010000004">
    <property type="protein sequence ID" value="KAK1343750.1"/>
    <property type="molecule type" value="Genomic_DNA"/>
</dbReference>
<accession>A0AA40I644</accession>
<evidence type="ECO:0000256" key="1">
    <source>
        <dbReference type="ARBA" id="ARBA00008275"/>
    </source>
</evidence>
<gene>
    <name evidence="6" type="ORF">QTO34_014303</name>
</gene>
<proteinExistence type="inferred from homology"/>
<reference evidence="6" key="1">
    <citation type="submission" date="2023-06" db="EMBL/GenBank/DDBJ databases">
        <title>Reference genome for the Northern bat (Eptesicus nilssonii), a most northern bat species.</title>
        <authorList>
            <person name="Laine V.N."/>
            <person name="Pulliainen A.T."/>
            <person name="Lilley T.M."/>
        </authorList>
    </citation>
    <scope>NUCLEOTIDE SEQUENCE</scope>
    <source>
        <strain evidence="6">BLF_Eptnil</strain>
        <tissue evidence="6">Kidney</tissue>
    </source>
</reference>
<dbReference type="Pfam" id="PF09738">
    <property type="entry name" value="LRRFIP"/>
    <property type="match status" value="1"/>
</dbReference>
<feature type="compositionally biased region" description="Basic and acidic residues" evidence="5">
    <location>
        <begin position="63"/>
        <end position="85"/>
    </location>
</feature>
<dbReference type="GO" id="GO:0016055">
    <property type="term" value="P:Wnt signaling pathway"/>
    <property type="evidence" value="ECO:0007669"/>
    <property type="project" value="UniProtKB-KW"/>
</dbReference>
<comment type="caution">
    <text evidence="6">The sequence shown here is derived from an EMBL/GenBank/DDBJ whole genome shotgun (WGS) entry which is preliminary data.</text>
</comment>
<organism evidence="6 7">
    <name type="scientific">Cnephaeus nilssonii</name>
    <name type="common">Northern bat</name>
    <name type="synonym">Eptesicus nilssonii</name>
    <dbReference type="NCBI Taxonomy" id="3371016"/>
    <lineage>
        <taxon>Eukaryota</taxon>
        <taxon>Metazoa</taxon>
        <taxon>Chordata</taxon>
        <taxon>Craniata</taxon>
        <taxon>Vertebrata</taxon>
        <taxon>Euteleostomi</taxon>
        <taxon>Mammalia</taxon>
        <taxon>Eutheria</taxon>
        <taxon>Laurasiatheria</taxon>
        <taxon>Chiroptera</taxon>
        <taxon>Yangochiroptera</taxon>
        <taxon>Vespertilionidae</taxon>
        <taxon>Cnephaeus</taxon>
    </lineage>
</organism>
<evidence type="ECO:0000256" key="3">
    <source>
        <dbReference type="ARBA" id="ARBA00023054"/>
    </source>
</evidence>
<dbReference type="InterPro" id="IPR019139">
    <property type="entry name" value="LRRFIP1/2"/>
</dbReference>
<dbReference type="AlphaFoldDB" id="A0AA40I644"/>
<dbReference type="PANTHER" id="PTHR19212">
    <property type="entry name" value="LEUCINE RICH REPEAT IN FLII INTERACTING PROTEIN"/>
    <property type="match status" value="1"/>
</dbReference>
<evidence type="ECO:0000313" key="6">
    <source>
        <dbReference type="EMBL" id="KAK1343750.1"/>
    </source>
</evidence>
<dbReference type="Proteomes" id="UP001177744">
    <property type="component" value="Unassembled WGS sequence"/>
</dbReference>
<feature type="compositionally biased region" description="Basic and acidic residues" evidence="5">
    <location>
        <begin position="7"/>
        <end position="25"/>
    </location>
</feature>
<evidence type="ECO:0000256" key="2">
    <source>
        <dbReference type="ARBA" id="ARBA00022687"/>
    </source>
</evidence>
<keyword evidence="2" id="KW-0879">Wnt signaling pathway</keyword>
<sequence length="205" mass="23776">MQPLPAPRDRAENRRSPFSELKEDPDPMGTPGAGRKRTPRKTDFLQRCSSETQGWQQNWLPRAEARGIGMRELERQQQELGEKSDNSMLENYTRPSPSSRHSKWKRTRGGSGDTGSLIDPGTSWRELRESLSEAEEEYKRAMVPNAQLDNEKSNLIYQVDTLKDAIEEQEEQMADFYRENEEKSKELERQKHMGSVLQHKVDELN</sequence>
<feature type="region of interest" description="Disordered" evidence="5">
    <location>
        <begin position="179"/>
        <end position="205"/>
    </location>
</feature>
<feature type="region of interest" description="Disordered" evidence="5">
    <location>
        <begin position="1"/>
        <end position="124"/>
    </location>
</feature>
<comment type="similarity">
    <text evidence="1">Belongs to the LRRFIP family.</text>
</comment>
<dbReference type="PANTHER" id="PTHR19212:SF6">
    <property type="entry name" value="LEUCINE-RICH REPEAT FLIGHTLESS-INTERACTING PROTEIN 2"/>
    <property type="match status" value="1"/>
</dbReference>
<evidence type="ECO:0000256" key="5">
    <source>
        <dbReference type="SAM" id="MobiDB-lite"/>
    </source>
</evidence>
<dbReference type="GO" id="GO:0006355">
    <property type="term" value="P:regulation of DNA-templated transcription"/>
    <property type="evidence" value="ECO:0007669"/>
    <property type="project" value="InterPro"/>
</dbReference>
<keyword evidence="7" id="KW-1185">Reference proteome</keyword>
<evidence type="ECO:0000256" key="4">
    <source>
        <dbReference type="ARBA" id="ARBA00040512"/>
    </source>
</evidence>
<evidence type="ECO:0000313" key="7">
    <source>
        <dbReference type="Proteomes" id="UP001177744"/>
    </source>
</evidence>
<dbReference type="Gene3D" id="1.20.5.4090">
    <property type="match status" value="1"/>
</dbReference>
<feature type="compositionally biased region" description="Polar residues" evidence="5">
    <location>
        <begin position="86"/>
        <end position="99"/>
    </location>
</feature>